<name>A0A6P5X0K7_DURZI</name>
<dbReference type="Pfam" id="PF13962">
    <property type="entry name" value="PGG"/>
    <property type="match status" value="1"/>
</dbReference>
<evidence type="ECO:0000259" key="4">
    <source>
        <dbReference type="Pfam" id="PF13962"/>
    </source>
</evidence>
<feature type="compositionally biased region" description="Polar residues" evidence="2">
    <location>
        <begin position="18"/>
        <end position="27"/>
    </location>
</feature>
<keyword evidence="3" id="KW-0472">Membrane</keyword>
<feature type="transmembrane region" description="Helical" evidence="3">
    <location>
        <begin position="672"/>
        <end position="699"/>
    </location>
</feature>
<evidence type="ECO:0000256" key="1">
    <source>
        <dbReference type="PROSITE-ProRule" id="PRU00023"/>
    </source>
</evidence>
<dbReference type="Gene3D" id="1.25.40.20">
    <property type="entry name" value="Ankyrin repeat-containing domain"/>
    <property type="match status" value="2"/>
</dbReference>
<evidence type="ECO:0000313" key="6">
    <source>
        <dbReference type="RefSeq" id="XP_022721708.1"/>
    </source>
</evidence>
<dbReference type="InterPro" id="IPR002110">
    <property type="entry name" value="Ankyrin_rpt"/>
</dbReference>
<dbReference type="GO" id="GO:0016020">
    <property type="term" value="C:membrane"/>
    <property type="evidence" value="ECO:0007669"/>
    <property type="project" value="TreeGrafter"/>
</dbReference>
<feature type="transmembrane region" description="Helical" evidence="3">
    <location>
        <begin position="705"/>
        <end position="729"/>
    </location>
</feature>
<keyword evidence="5" id="KW-1185">Reference proteome</keyword>
<dbReference type="KEGG" id="dzi:111279066"/>
<proteinExistence type="predicted"/>
<dbReference type="Pfam" id="PF12796">
    <property type="entry name" value="Ank_2"/>
    <property type="match status" value="1"/>
</dbReference>
<feature type="region of interest" description="Disordered" evidence="2">
    <location>
        <begin position="1"/>
        <end position="70"/>
    </location>
</feature>
<dbReference type="PROSITE" id="PS50088">
    <property type="entry name" value="ANK_REPEAT"/>
    <property type="match status" value="1"/>
</dbReference>
<evidence type="ECO:0000256" key="3">
    <source>
        <dbReference type="SAM" id="Phobius"/>
    </source>
</evidence>
<feature type="domain" description="PGG" evidence="4">
    <location>
        <begin position="583"/>
        <end position="697"/>
    </location>
</feature>
<evidence type="ECO:0000256" key="2">
    <source>
        <dbReference type="SAM" id="MobiDB-lite"/>
    </source>
</evidence>
<keyword evidence="3" id="KW-0812">Transmembrane</keyword>
<dbReference type="SUPFAM" id="SSF48403">
    <property type="entry name" value="Ankyrin repeat"/>
    <property type="match status" value="2"/>
</dbReference>
<dbReference type="AlphaFoldDB" id="A0A6P5X0K7"/>
<organism evidence="5 6">
    <name type="scientific">Durio zibethinus</name>
    <name type="common">Durian</name>
    <dbReference type="NCBI Taxonomy" id="66656"/>
    <lineage>
        <taxon>Eukaryota</taxon>
        <taxon>Viridiplantae</taxon>
        <taxon>Streptophyta</taxon>
        <taxon>Embryophyta</taxon>
        <taxon>Tracheophyta</taxon>
        <taxon>Spermatophyta</taxon>
        <taxon>Magnoliopsida</taxon>
        <taxon>eudicotyledons</taxon>
        <taxon>Gunneridae</taxon>
        <taxon>Pentapetalae</taxon>
        <taxon>rosids</taxon>
        <taxon>malvids</taxon>
        <taxon>Malvales</taxon>
        <taxon>Malvaceae</taxon>
        <taxon>Helicteroideae</taxon>
        <taxon>Durio</taxon>
    </lineage>
</organism>
<accession>A0A6P5X0K7</accession>
<dbReference type="OrthoDB" id="1921232at2759"/>
<reference evidence="6" key="1">
    <citation type="submission" date="2025-08" db="UniProtKB">
        <authorList>
            <consortium name="RefSeq"/>
        </authorList>
    </citation>
    <scope>IDENTIFICATION</scope>
    <source>
        <tissue evidence="6">Fruit stalk</tissue>
    </source>
</reference>
<feature type="compositionally biased region" description="Low complexity" evidence="2">
    <location>
        <begin position="28"/>
        <end position="40"/>
    </location>
</feature>
<evidence type="ECO:0000313" key="5">
    <source>
        <dbReference type="Proteomes" id="UP000515121"/>
    </source>
</evidence>
<dbReference type="FunFam" id="1.25.40.20:FF:000412">
    <property type="entry name" value="Ankyrin repeat-containing protein ITN1 isoform C"/>
    <property type="match status" value="1"/>
</dbReference>
<dbReference type="RefSeq" id="XP_022721708.1">
    <property type="nucleotide sequence ID" value="XM_022865973.1"/>
</dbReference>
<dbReference type="PANTHER" id="PTHR24177">
    <property type="entry name" value="CASKIN"/>
    <property type="match status" value="1"/>
</dbReference>
<dbReference type="InterPro" id="IPR026961">
    <property type="entry name" value="PGG_dom"/>
</dbReference>
<protein>
    <submittedName>
        <fullName evidence="6">Ankyrin repeat-containing protein ITN1-like isoform X1</fullName>
    </submittedName>
</protein>
<feature type="compositionally biased region" description="Polar residues" evidence="2">
    <location>
        <begin position="41"/>
        <end position="51"/>
    </location>
</feature>
<sequence length="742" mass="82086">MLGRNPSIRACFPERFSDSNFDDSGQNSRRSYAASSATATPIESQPNSSGASRFASLDVPPHKPSTHAPTQTSVADLVNNNAFKLPLPNSAPARLESHQTNAANHQHNKKDASAATPVQVVDKFLSKPSLATPPASTLPSSVPIDGNNWTSRRLTLYAPLYQSALKGDWEKAKEFLNMHPGAANVRITKGWETALHIAVGARHIGFVEELVKLMSVADLERRNKYCNTALCIAAASGITRIAEVMVKKNKYLPGIRGNKGVTPLYIAALFGHRDMVWYLYKVTAAEDLTREDYIGLLIATITTDLFDVALCLIQHQPELAILRDSNGETALHVLARKPSAFVSKHEMGAWEKFIYPWIYVEPLVKSSCPSGMSKCCYCDKNQVFIGLAGKFWHAIEKAIPGNKAVYKKKLLHMQAIVLVKLLCEQILSLEDSQITDILRSPSHVLFVAAEFGVVDLITELIQSYPDLIWRVDEHSRSIFHMAVLHRQEKIFRLIHDIGAHKDMIAAYKDKNNHCILHLAGKIAPPNRLNIVSGAALQMQRELLWFKEVEKNVQPLYKEMRDIKGTTPRMLFAEEHAKLVKDGEKWMKSTASSCMLVATLITTVMFAAIFTVPGGNDNAKGTPIFLEAKSFIIFAVSDAFALFSSVTSILMFLSILTSRYAEEDFLRLLPQRLIVGLATLFFSIAAMLVAFGATFCIVLSQRLAWIAVPAALIACIPVTLFAFLQFPLLVDMIQSSYGAGIFA</sequence>
<dbReference type="PANTHER" id="PTHR24177:SF292">
    <property type="entry name" value="ANKYRIN REPEAT FAMILY PROTEIN-RELATED"/>
    <property type="match status" value="1"/>
</dbReference>
<gene>
    <name evidence="6" type="primary">LOC111279066</name>
</gene>
<keyword evidence="3" id="KW-1133">Transmembrane helix</keyword>
<keyword evidence="1" id="KW-0040">ANK repeat</keyword>
<feature type="transmembrane region" description="Helical" evidence="3">
    <location>
        <begin position="593"/>
        <end position="611"/>
    </location>
</feature>
<dbReference type="InterPro" id="IPR036770">
    <property type="entry name" value="Ankyrin_rpt-contain_sf"/>
</dbReference>
<feature type="repeat" description="ANK" evidence="1">
    <location>
        <begin position="259"/>
        <end position="291"/>
    </location>
</feature>
<feature type="transmembrane region" description="Helical" evidence="3">
    <location>
        <begin position="631"/>
        <end position="652"/>
    </location>
</feature>
<dbReference type="GeneID" id="111279066"/>
<dbReference type="Proteomes" id="UP000515121">
    <property type="component" value="Unplaced"/>
</dbReference>
<dbReference type="SMART" id="SM00248">
    <property type="entry name" value="ANK"/>
    <property type="match status" value="4"/>
</dbReference>
<feature type="region of interest" description="Disordered" evidence="2">
    <location>
        <begin position="83"/>
        <end position="114"/>
    </location>
</feature>